<evidence type="ECO:0000313" key="9">
    <source>
        <dbReference type="EMBL" id="KYP58973.1"/>
    </source>
</evidence>
<reference evidence="9 10" key="1">
    <citation type="journal article" date="2012" name="Nat. Biotechnol.">
        <title>Draft genome sequence of pigeonpea (Cajanus cajan), an orphan legume crop of resource-poor farmers.</title>
        <authorList>
            <person name="Varshney R.K."/>
            <person name="Chen W."/>
            <person name="Li Y."/>
            <person name="Bharti A.K."/>
            <person name="Saxena R.K."/>
            <person name="Schlueter J.A."/>
            <person name="Donoghue M.T."/>
            <person name="Azam S."/>
            <person name="Fan G."/>
            <person name="Whaley A.M."/>
            <person name="Farmer A.D."/>
            <person name="Sheridan J."/>
            <person name="Iwata A."/>
            <person name="Tuteja R."/>
            <person name="Penmetsa R.V."/>
            <person name="Wu W."/>
            <person name="Upadhyaya H.D."/>
            <person name="Yang S.P."/>
            <person name="Shah T."/>
            <person name="Saxena K.B."/>
            <person name="Michael T."/>
            <person name="McCombie W.R."/>
            <person name="Yang B."/>
            <person name="Zhang G."/>
            <person name="Yang H."/>
            <person name="Wang J."/>
            <person name="Spillane C."/>
            <person name="Cook D.R."/>
            <person name="May G.D."/>
            <person name="Xu X."/>
            <person name="Jackson S.A."/>
        </authorList>
    </citation>
    <scope>NUCLEOTIDE SEQUENCE [LARGE SCALE GENOMIC DNA]</scope>
    <source>
        <strain evidence="10">cv. Asha</strain>
    </source>
</reference>
<dbReference type="OMA" id="TFAAANC"/>
<dbReference type="SUPFAM" id="SSF50630">
    <property type="entry name" value="Acid proteases"/>
    <property type="match status" value="1"/>
</dbReference>
<dbReference type="PANTHER" id="PTHR47967:SF66">
    <property type="entry name" value="ASPARTIC PROTEINASE CDR1-RELATED"/>
    <property type="match status" value="1"/>
</dbReference>
<dbReference type="InterPro" id="IPR033121">
    <property type="entry name" value="PEPTIDASE_A1"/>
</dbReference>
<dbReference type="Proteomes" id="UP000075243">
    <property type="component" value="Chromosome 10"/>
</dbReference>
<dbReference type="GO" id="GO:0005576">
    <property type="term" value="C:extracellular region"/>
    <property type="evidence" value="ECO:0007669"/>
    <property type="project" value="UniProtKB-SubCell"/>
</dbReference>
<dbReference type="AlphaFoldDB" id="A0A151SW04"/>
<dbReference type="GO" id="GO:0006508">
    <property type="term" value="P:proteolysis"/>
    <property type="evidence" value="ECO:0007669"/>
    <property type="project" value="UniProtKB-KW"/>
</dbReference>
<evidence type="ECO:0000256" key="7">
    <source>
        <dbReference type="ARBA" id="ARBA00023180"/>
    </source>
</evidence>
<dbReference type="EMBL" id="CM003612">
    <property type="protein sequence ID" value="KYP58973.1"/>
    <property type="molecule type" value="Genomic_DNA"/>
</dbReference>
<evidence type="ECO:0000256" key="3">
    <source>
        <dbReference type="ARBA" id="ARBA00022525"/>
    </source>
</evidence>
<dbReference type="InterPro" id="IPR051708">
    <property type="entry name" value="Plant_Aspart_Prot_A1"/>
</dbReference>
<evidence type="ECO:0000256" key="1">
    <source>
        <dbReference type="ARBA" id="ARBA00004613"/>
    </source>
</evidence>
<dbReference type="InterPro" id="IPR032799">
    <property type="entry name" value="TAXi_C"/>
</dbReference>
<keyword evidence="7" id="KW-0325">Glycoprotein</keyword>
<dbReference type="Pfam" id="PF14543">
    <property type="entry name" value="TAXi_N"/>
    <property type="match status" value="1"/>
</dbReference>
<evidence type="ECO:0000256" key="5">
    <source>
        <dbReference type="ARBA" id="ARBA00022750"/>
    </source>
</evidence>
<evidence type="ECO:0000256" key="2">
    <source>
        <dbReference type="ARBA" id="ARBA00007447"/>
    </source>
</evidence>
<dbReference type="CDD" id="cd05476">
    <property type="entry name" value="pepsin_A_like_plant"/>
    <property type="match status" value="1"/>
</dbReference>
<sequence>MTPLSEIIANSGAYLMRYSIGTPPFEVMGFVDTGSDLVWLQCNPCKGCSNQTTPFFDPSKSSTYKPISCDSKECKSLLTLEENSCHSRNDTNCRYGILYDDGSSSKGNLAFETLTFSSTTGSSVAFPKLPIGCDQARKFHSNMFGVVGLGKGGNSLITQMGPSIDFKFSYCLPYFKSKGTSKLNFGINAVVAGPGTVSTPLKPGPSDVLYFLQLEGMSVGSKRIEFVDNSTSYDAYGNTLIDSGTTLTFMEDNFYAKLEPEVMAQIKLERVQSPEKTFSLCYKSPTNNETGVPFITVHFAGADVVLNPSSTFIEAKDNVICFTIVPVPPPGSIFGNLAQMNYLIGYDLVKKTVSFKPTDCTKM</sequence>
<dbReference type="InterPro" id="IPR034161">
    <property type="entry name" value="Pepsin-like_plant"/>
</dbReference>
<evidence type="ECO:0000256" key="4">
    <source>
        <dbReference type="ARBA" id="ARBA00022670"/>
    </source>
</evidence>
<dbReference type="PROSITE" id="PS51767">
    <property type="entry name" value="PEPTIDASE_A1"/>
    <property type="match status" value="1"/>
</dbReference>
<dbReference type="FunFam" id="2.40.70.10:FF:000031">
    <property type="entry name" value="Aspartyl protease AED1"/>
    <property type="match status" value="1"/>
</dbReference>
<dbReference type="Gene3D" id="2.40.70.10">
    <property type="entry name" value="Acid Proteases"/>
    <property type="match status" value="2"/>
</dbReference>
<keyword evidence="5" id="KW-0064">Aspartyl protease</keyword>
<keyword evidence="10" id="KW-1185">Reference proteome</keyword>
<name>A0A151SW04_CAJCA</name>
<dbReference type="FunFam" id="2.40.70.10:FF:000050">
    <property type="entry name" value="Aspartic proteinase CDR1"/>
    <property type="match status" value="1"/>
</dbReference>
<dbReference type="Pfam" id="PF14541">
    <property type="entry name" value="TAXi_C"/>
    <property type="match status" value="1"/>
</dbReference>
<organism evidence="9 10">
    <name type="scientific">Cajanus cajan</name>
    <name type="common">Pigeon pea</name>
    <name type="synonym">Cajanus indicus</name>
    <dbReference type="NCBI Taxonomy" id="3821"/>
    <lineage>
        <taxon>Eukaryota</taxon>
        <taxon>Viridiplantae</taxon>
        <taxon>Streptophyta</taxon>
        <taxon>Embryophyta</taxon>
        <taxon>Tracheophyta</taxon>
        <taxon>Spermatophyta</taxon>
        <taxon>Magnoliopsida</taxon>
        <taxon>eudicotyledons</taxon>
        <taxon>Gunneridae</taxon>
        <taxon>Pentapetalae</taxon>
        <taxon>rosids</taxon>
        <taxon>fabids</taxon>
        <taxon>Fabales</taxon>
        <taxon>Fabaceae</taxon>
        <taxon>Papilionoideae</taxon>
        <taxon>50 kb inversion clade</taxon>
        <taxon>NPAAA clade</taxon>
        <taxon>indigoferoid/millettioid clade</taxon>
        <taxon>Phaseoleae</taxon>
        <taxon>Cajanus</taxon>
    </lineage>
</organism>
<keyword evidence="3" id="KW-0964">Secreted</keyword>
<protein>
    <submittedName>
        <fullName evidence="9">Aspartic proteinase nepenthesin-1</fullName>
    </submittedName>
</protein>
<evidence type="ECO:0000259" key="8">
    <source>
        <dbReference type="PROSITE" id="PS51767"/>
    </source>
</evidence>
<comment type="similarity">
    <text evidence="2">Belongs to the peptidase A1 family.</text>
</comment>
<keyword evidence="4" id="KW-0645">Protease</keyword>
<dbReference type="GO" id="GO:0004190">
    <property type="term" value="F:aspartic-type endopeptidase activity"/>
    <property type="evidence" value="ECO:0007669"/>
    <property type="project" value="UniProtKB-KW"/>
</dbReference>
<comment type="subcellular location">
    <subcellularLocation>
        <location evidence="1">Secreted</location>
    </subcellularLocation>
</comment>
<gene>
    <name evidence="9" type="ORF">KK1_014398</name>
</gene>
<dbReference type="InterPro" id="IPR021109">
    <property type="entry name" value="Peptidase_aspartic_dom_sf"/>
</dbReference>
<feature type="domain" description="Peptidase A1" evidence="8">
    <location>
        <begin position="14"/>
        <end position="356"/>
    </location>
</feature>
<dbReference type="PANTHER" id="PTHR47967">
    <property type="entry name" value="OS07G0603500 PROTEIN-RELATED"/>
    <property type="match status" value="1"/>
</dbReference>
<keyword evidence="6" id="KW-0378">Hydrolase</keyword>
<proteinExistence type="inferred from homology"/>
<accession>A0A151SW04</accession>
<dbReference type="Gramene" id="C.cajan_13975.t">
    <property type="protein sequence ID" value="C.cajan_13975.t"/>
    <property type="gene ID" value="C.cajan_13975"/>
</dbReference>
<evidence type="ECO:0000313" key="10">
    <source>
        <dbReference type="Proteomes" id="UP000075243"/>
    </source>
</evidence>
<evidence type="ECO:0000256" key="6">
    <source>
        <dbReference type="ARBA" id="ARBA00022801"/>
    </source>
</evidence>
<dbReference type="InterPro" id="IPR032861">
    <property type="entry name" value="TAXi_N"/>
</dbReference>